<sequence>MGSAAHPRASRGLLALVSGPLAALRSATVGRVQYRLLYREMRRATFPRDSPTGSQPGPDPYGLAVVGEGTAVGYQTVSHDLGIAGQVAHKLSVRTGRGVFWAVQPFPDFTVRSWRPGLDAFPAWASTDVAVIVLGIGDAIRFTPTPLWESLLDACIADVHARMPADALVLIAEVPPLQDSPATPPLIAGAIGRHADALNRGTRRVVARHARTASVPFPTWRIPEFSAPNPQDTLYGRVYRAWAELIVDEIAP</sequence>
<evidence type="ECO:0000313" key="1">
    <source>
        <dbReference type="EMBL" id="KZC94474.1"/>
    </source>
</evidence>
<dbReference type="AlphaFoldDB" id="A0A154UZV4"/>
<accession>A0A154UZV4</accession>
<organism evidence="1 2">
    <name type="scientific">Clavibacter tessellarius</name>
    <dbReference type="NCBI Taxonomy" id="31965"/>
    <lineage>
        <taxon>Bacteria</taxon>
        <taxon>Bacillati</taxon>
        <taxon>Actinomycetota</taxon>
        <taxon>Actinomycetes</taxon>
        <taxon>Micrococcales</taxon>
        <taxon>Microbacteriaceae</taxon>
        <taxon>Clavibacter</taxon>
    </lineage>
</organism>
<protein>
    <submittedName>
        <fullName evidence="1">Esterase</fullName>
    </submittedName>
</protein>
<dbReference type="EMBL" id="LQXA01000042">
    <property type="protein sequence ID" value="KZC94474.1"/>
    <property type="molecule type" value="Genomic_DNA"/>
</dbReference>
<dbReference type="Proteomes" id="UP000076218">
    <property type="component" value="Unassembled WGS sequence"/>
</dbReference>
<evidence type="ECO:0000313" key="2">
    <source>
        <dbReference type="Proteomes" id="UP000076218"/>
    </source>
</evidence>
<name>A0A154UZV4_9MICO</name>
<reference evidence="1 2" key="1">
    <citation type="submission" date="2016-01" db="EMBL/GenBank/DDBJ databases">
        <title>Draft genome sequence of Clavibacter michiganensis subsp. tessellarius DOAB 609.</title>
        <authorList>
            <person name="Tambong J.T."/>
        </authorList>
    </citation>
    <scope>NUCLEOTIDE SEQUENCE [LARGE SCALE GENOMIC DNA]</scope>
    <source>
        <strain evidence="1 2">DOAB 609</strain>
    </source>
</reference>
<gene>
    <name evidence="1" type="ORF">AWH51_13215</name>
</gene>
<comment type="caution">
    <text evidence="1">The sequence shown here is derived from an EMBL/GenBank/DDBJ whole genome shotgun (WGS) entry which is preliminary data.</text>
</comment>
<dbReference type="STRING" id="31965.AWH51_13215"/>
<proteinExistence type="predicted"/>
<dbReference type="RefSeq" id="WP_063072179.1">
    <property type="nucleotide sequence ID" value="NZ_LQXA01000042.1"/>
</dbReference>
<dbReference type="SUPFAM" id="SSF52266">
    <property type="entry name" value="SGNH hydrolase"/>
    <property type="match status" value="1"/>
</dbReference>